<evidence type="ECO:0000313" key="4">
    <source>
        <dbReference type="Proteomes" id="UP000087171"/>
    </source>
</evidence>
<reference evidence="5" key="2">
    <citation type="submission" date="2025-08" db="UniProtKB">
        <authorList>
            <consortium name="RefSeq"/>
        </authorList>
    </citation>
    <scope>IDENTIFICATION</scope>
    <source>
        <tissue evidence="5">Etiolated seedlings</tissue>
    </source>
</reference>
<dbReference type="SUPFAM" id="SSF81923">
    <property type="entry name" value="Double Clp-N motif"/>
    <property type="match status" value="1"/>
</dbReference>
<feature type="domain" description="Clp R" evidence="3">
    <location>
        <begin position="8"/>
        <end position="179"/>
    </location>
</feature>
<evidence type="ECO:0000259" key="3">
    <source>
        <dbReference type="PROSITE" id="PS51903"/>
    </source>
</evidence>
<dbReference type="eggNOG" id="KOG1051">
    <property type="taxonomic scope" value="Eukaryota"/>
</dbReference>
<dbReference type="RefSeq" id="XP_004507902.1">
    <property type="nucleotide sequence ID" value="XM_004507845.3"/>
</dbReference>
<sequence>MRSGSCALQQTLTAEAASVLKHSLVLSRRRGHAQLTPLHVATTLLTLRVTSFTKACLKSQPHHHHHHLHHQSSSQCRALELCFNVALNRLPTNPTPLIHSQPSLSNALIAALKRAQAHQRRGCIEQQQQQQPVLTVKVELEQLIISILDDPSVSRVMREAGFSSTLVKNNLEDSNSTSNSVFKCYNSSGGVFSSPCSPSSSEKNHRENINLSDFRHNHFLASAKYSSSSEFYNKVLFSTTKKDSDFSIIGAASSSGGLGLTLHASSVLDTKPFRSNKEEEDKLNCCEECASNYEKEAQFIKPEQKKTLPFWLQSHGTEEQKKDGLTELKTKWNRLCHCLHQNKQHRPNQIHWTNNHSSNLNNSSSSISYSSNLIPRFRRQQSCIIEFNFNDKRPATEPVFDSLESMEDKEVKISLTLGNGDSGEKVGNLTDTTHQQAHVCKVLQENVPWQSETVPSIAKALFDIDTKSEKQSKVTFKWLFLQGSDFICKRRLALAIAESVFGSADLVLHMDMIKKETLIAPFSEMLEGALRKHQQLVVLIENVDFADTQFMKYLSDGYGKGKFGTLSSNDGNSGQVIFILTNGGSTRIEEKNQNNVMKLLWQITDTKPNLETPCLSRKRRAELDLLISELGSKKKDFSRQSSFNSNTHRCNHISTYAADLNSNNNTLDLNMKANEEEDGDDKERESRSISSDLTRENIADPLNSNGFLDSIMNRFEFNTSSFRDREMTQFFLSKIKGSFEEVFGKKNVVNFSVDEKVIEDMCLGCCFITNKMFEKWLKDIFQNSLETVNFGGKEGILFRLCLGDRNWELDSGFMGSSLPKSIQVNCFIE</sequence>
<dbReference type="PANTHER" id="PTHR43572:SF75">
    <property type="entry name" value="HEAT SHOCK-LIKE PROTEIN"/>
    <property type="match status" value="1"/>
</dbReference>
<reference evidence="4" key="1">
    <citation type="journal article" date="2013" name="Nat. Biotechnol.">
        <title>Draft genome sequence of chickpea (Cicer arietinum) provides a resource for trait improvement.</title>
        <authorList>
            <person name="Varshney R.K."/>
            <person name="Song C."/>
            <person name="Saxena R.K."/>
            <person name="Azam S."/>
            <person name="Yu S."/>
            <person name="Sharpe A.G."/>
            <person name="Cannon S."/>
            <person name="Baek J."/>
            <person name="Rosen B.D."/>
            <person name="Tar'an B."/>
            <person name="Millan T."/>
            <person name="Zhang X."/>
            <person name="Ramsay L.D."/>
            <person name="Iwata A."/>
            <person name="Wang Y."/>
            <person name="Nelson W."/>
            <person name="Farmer A.D."/>
            <person name="Gaur P.M."/>
            <person name="Soderlund C."/>
            <person name="Penmetsa R.V."/>
            <person name="Xu C."/>
            <person name="Bharti A.K."/>
            <person name="He W."/>
            <person name="Winter P."/>
            <person name="Zhao S."/>
            <person name="Hane J.K."/>
            <person name="Carrasquilla-Garcia N."/>
            <person name="Condie J.A."/>
            <person name="Upadhyaya H.D."/>
            <person name="Luo M.C."/>
            <person name="Thudi M."/>
            <person name="Gowda C.L."/>
            <person name="Singh N.P."/>
            <person name="Lichtenzveig J."/>
            <person name="Gali K.K."/>
            <person name="Rubio J."/>
            <person name="Nadarajan N."/>
            <person name="Dolezel J."/>
            <person name="Bansal K.C."/>
            <person name="Xu X."/>
            <person name="Edwards D."/>
            <person name="Zhang G."/>
            <person name="Kahl G."/>
            <person name="Gil J."/>
            <person name="Singh K.B."/>
            <person name="Datta S.K."/>
            <person name="Jackson S.A."/>
            <person name="Wang J."/>
            <person name="Cook D.R."/>
        </authorList>
    </citation>
    <scope>NUCLEOTIDE SEQUENCE [LARGE SCALE GENOMIC DNA]</scope>
    <source>
        <strain evidence="4">cv. CDC Frontier</strain>
    </source>
</reference>
<gene>
    <name evidence="5" type="primary">LOC101510302</name>
</gene>
<dbReference type="InterPro" id="IPR051650">
    <property type="entry name" value="SL_signaling_regulator"/>
</dbReference>
<dbReference type="InterPro" id="IPR004176">
    <property type="entry name" value="Clp_R_N"/>
</dbReference>
<name>A0A1S2YPI2_CICAR</name>
<dbReference type="GeneID" id="101510302"/>
<dbReference type="AlphaFoldDB" id="A0A1S2YPI2"/>
<feature type="compositionally biased region" description="Basic and acidic residues" evidence="2">
    <location>
        <begin position="681"/>
        <end position="697"/>
    </location>
</feature>
<dbReference type="PROSITE" id="PS51903">
    <property type="entry name" value="CLP_R"/>
    <property type="match status" value="1"/>
</dbReference>
<dbReference type="Gene3D" id="1.10.1780.10">
    <property type="entry name" value="Clp, N-terminal domain"/>
    <property type="match status" value="1"/>
</dbReference>
<evidence type="ECO:0000256" key="1">
    <source>
        <dbReference type="PROSITE-ProRule" id="PRU01251"/>
    </source>
</evidence>
<keyword evidence="1" id="KW-0677">Repeat</keyword>
<dbReference type="PANTHER" id="PTHR43572">
    <property type="entry name" value="CHAPERONE PROTEIN CLPD, CHLOROPLASTIC"/>
    <property type="match status" value="1"/>
</dbReference>
<dbReference type="InterPro" id="IPR027417">
    <property type="entry name" value="P-loop_NTPase"/>
</dbReference>
<evidence type="ECO:0000256" key="2">
    <source>
        <dbReference type="SAM" id="MobiDB-lite"/>
    </source>
</evidence>
<feature type="region of interest" description="Disordered" evidence="2">
    <location>
        <begin position="673"/>
        <end position="697"/>
    </location>
</feature>
<dbReference type="KEGG" id="cam:101510302"/>
<dbReference type="Gene3D" id="3.40.50.300">
    <property type="entry name" value="P-loop containing nucleotide triphosphate hydrolases"/>
    <property type="match status" value="1"/>
</dbReference>
<dbReference type="OrthoDB" id="1872342at2759"/>
<evidence type="ECO:0000313" key="5">
    <source>
        <dbReference type="RefSeq" id="XP_004507902.1"/>
    </source>
</evidence>
<keyword evidence="4" id="KW-1185">Reference proteome</keyword>
<dbReference type="Proteomes" id="UP000087171">
    <property type="component" value="Chromosome Ca7"/>
</dbReference>
<organism evidence="4 5">
    <name type="scientific">Cicer arietinum</name>
    <name type="common">Chickpea</name>
    <name type="synonym">Garbanzo</name>
    <dbReference type="NCBI Taxonomy" id="3827"/>
    <lineage>
        <taxon>Eukaryota</taxon>
        <taxon>Viridiplantae</taxon>
        <taxon>Streptophyta</taxon>
        <taxon>Embryophyta</taxon>
        <taxon>Tracheophyta</taxon>
        <taxon>Spermatophyta</taxon>
        <taxon>Magnoliopsida</taxon>
        <taxon>eudicotyledons</taxon>
        <taxon>Gunneridae</taxon>
        <taxon>Pentapetalae</taxon>
        <taxon>rosids</taxon>
        <taxon>fabids</taxon>
        <taxon>Fabales</taxon>
        <taxon>Fabaceae</taxon>
        <taxon>Papilionoideae</taxon>
        <taxon>50 kb inversion clade</taxon>
        <taxon>NPAAA clade</taxon>
        <taxon>Hologalegina</taxon>
        <taxon>IRL clade</taxon>
        <taxon>Cicereae</taxon>
        <taxon>Cicer</taxon>
    </lineage>
</organism>
<dbReference type="InterPro" id="IPR036628">
    <property type="entry name" value="Clp_N_dom_sf"/>
</dbReference>
<dbReference type="STRING" id="3827.A0A1S2YPI2"/>
<proteinExistence type="predicted"/>
<dbReference type="PaxDb" id="3827-XP_004507902.1"/>
<protein>
    <submittedName>
        <fullName evidence="5">Protein SMAX1-LIKE 4</fullName>
    </submittedName>
</protein>
<accession>A0A1S2YPI2</accession>